<dbReference type="AlphaFoldDB" id="A0A517ZQG5"/>
<dbReference type="Proteomes" id="UP000319383">
    <property type="component" value="Chromosome"/>
</dbReference>
<keyword evidence="2" id="KW-1185">Reference proteome</keyword>
<evidence type="ECO:0000313" key="2">
    <source>
        <dbReference type="Proteomes" id="UP000319383"/>
    </source>
</evidence>
<reference evidence="1 2" key="1">
    <citation type="submission" date="2019-02" db="EMBL/GenBank/DDBJ databases">
        <title>Deep-cultivation of Planctomycetes and their phenomic and genomic characterization uncovers novel biology.</title>
        <authorList>
            <person name="Wiegand S."/>
            <person name="Jogler M."/>
            <person name="Boedeker C."/>
            <person name="Pinto D."/>
            <person name="Vollmers J."/>
            <person name="Rivas-Marin E."/>
            <person name="Kohn T."/>
            <person name="Peeters S.H."/>
            <person name="Heuer A."/>
            <person name="Rast P."/>
            <person name="Oberbeckmann S."/>
            <person name="Bunk B."/>
            <person name="Jeske O."/>
            <person name="Meyerdierks A."/>
            <person name="Storesund J.E."/>
            <person name="Kallscheuer N."/>
            <person name="Luecker S."/>
            <person name="Lage O.M."/>
            <person name="Pohl T."/>
            <person name="Merkel B.J."/>
            <person name="Hornburger P."/>
            <person name="Mueller R.-W."/>
            <person name="Bruemmer F."/>
            <person name="Labrenz M."/>
            <person name="Spormann A.M."/>
            <person name="Op den Camp H."/>
            <person name="Overmann J."/>
            <person name="Amann R."/>
            <person name="Jetten M.S.M."/>
            <person name="Mascher T."/>
            <person name="Medema M.H."/>
            <person name="Devos D.P."/>
            <person name="Kaster A.-K."/>
            <person name="Ovreas L."/>
            <person name="Rohde M."/>
            <person name="Galperin M.Y."/>
            <person name="Jogler C."/>
        </authorList>
    </citation>
    <scope>NUCLEOTIDE SEQUENCE [LARGE SCALE GENOMIC DNA]</scope>
    <source>
        <strain evidence="1 2">Mal52</strain>
    </source>
</reference>
<proteinExistence type="predicted"/>
<dbReference type="EMBL" id="CP036276">
    <property type="protein sequence ID" value="QDU44731.1"/>
    <property type="molecule type" value="Genomic_DNA"/>
</dbReference>
<evidence type="ECO:0008006" key="3">
    <source>
        <dbReference type="Google" id="ProtNLM"/>
    </source>
</evidence>
<organism evidence="1 2">
    <name type="scientific">Symmachiella dynata</name>
    <dbReference type="NCBI Taxonomy" id="2527995"/>
    <lineage>
        <taxon>Bacteria</taxon>
        <taxon>Pseudomonadati</taxon>
        <taxon>Planctomycetota</taxon>
        <taxon>Planctomycetia</taxon>
        <taxon>Planctomycetales</taxon>
        <taxon>Planctomycetaceae</taxon>
        <taxon>Symmachiella</taxon>
    </lineage>
</organism>
<protein>
    <recommendedName>
        <fullName evidence="3">DUF2225 domain-containing protein</fullName>
    </recommendedName>
</protein>
<gene>
    <name evidence="1" type="ORF">Mal52_32170</name>
</gene>
<dbReference type="KEGG" id="sdyn:Mal52_32170"/>
<name>A0A517ZQG5_9PLAN</name>
<evidence type="ECO:0000313" key="1">
    <source>
        <dbReference type="EMBL" id="QDU44731.1"/>
    </source>
</evidence>
<accession>A0A517ZQG5</accession>
<sequence>MIIGPDEVIACPRCRELAKYQSLISGNTFGAICFSDGKQIAPMLPSPPAVVNCSQCGKCYWLKDALVVGTVESPTDEIDPNWTQAPMIEEPTAEQYYQAIGDGLAQNISEERKLRILAWWRDNDYDRGGEAEDEIQRRPPSSLRNKNLEALIRLASTDTDDEKLLKAEMYRELGDIESAKQLLDQVEASELAYVVDEIRKMCENGETKVRMLLP</sequence>